<gene>
    <name evidence="9" type="ORF">NDU88_010857</name>
</gene>
<evidence type="ECO:0000256" key="5">
    <source>
        <dbReference type="ARBA" id="ARBA00022454"/>
    </source>
</evidence>
<comment type="subcellular location">
    <subcellularLocation>
        <location evidence="2">Chromosome</location>
        <location evidence="2">Centromere</location>
    </subcellularLocation>
    <subcellularLocation>
        <location evidence="1">Nucleus</location>
    </subcellularLocation>
</comment>
<dbReference type="GO" id="GO:0005634">
    <property type="term" value="C:nucleus"/>
    <property type="evidence" value="ECO:0007669"/>
    <property type="project" value="UniProtKB-SubCell"/>
</dbReference>
<accession>A0AAV7S573</accession>
<evidence type="ECO:0000313" key="9">
    <source>
        <dbReference type="EMBL" id="KAJ1158163.1"/>
    </source>
</evidence>
<keyword evidence="5" id="KW-0158">Chromosome</keyword>
<sequence>MDQAATHLRDGVLAHLEQLEAMAHKLAVKQEEKKAQQRSLAEMRATILKLRKQRDELQDKLKLGEVSQFAQFTQEEASNLAIEPIQLAQKRDQVALQLKVAKMKSMLESFHLTGISGKFTAHGVCICISTAYECTYLDPYYVDLTLRPYIRINHHSVPLFIPLQDIAKKYLPKNLKKFLCVLFDHLNAYAGRKYQVDKLQNNAARYRLGALQTNSLCNLLSFKYEVKHEDHSFRFCAKLLYGDSVRSLPTEVSLVCQDDLPVQVKQMLSTHTALFREKGVHEVLESFCDEHF</sequence>
<dbReference type="AlphaFoldDB" id="A0AAV7S573"/>
<dbReference type="PANTHER" id="PTHR14582">
    <property type="entry name" value="INNER KINETOCHORE SUBUNIT MAL2"/>
    <property type="match status" value="1"/>
</dbReference>
<organism evidence="9 10">
    <name type="scientific">Pleurodeles waltl</name>
    <name type="common">Iberian ribbed newt</name>
    <dbReference type="NCBI Taxonomy" id="8319"/>
    <lineage>
        <taxon>Eukaryota</taxon>
        <taxon>Metazoa</taxon>
        <taxon>Chordata</taxon>
        <taxon>Craniata</taxon>
        <taxon>Vertebrata</taxon>
        <taxon>Euteleostomi</taxon>
        <taxon>Amphibia</taxon>
        <taxon>Batrachia</taxon>
        <taxon>Caudata</taxon>
        <taxon>Salamandroidea</taxon>
        <taxon>Salamandridae</taxon>
        <taxon>Pleurodelinae</taxon>
        <taxon>Pleurodeles</taxon>
    </lineage>
</organism>
<evidence type="ECO:0000256" key="3">
    <source>
        <dbReference type="ARBA" id="ARBA00007321"/>
    </source>
</evidence>
<dbReference type="CDD" id="cd23835">
    <property type="entry name" value="DRWD-N_CENP-O"/>
    <property type="match status" value="1"/>
</dbReference>
<evidence type="ECO:0000313" key="10">
    <source>
        <dbReference type="Proteomes" id="UP001066276"/>
    </source>
</evidence>
<evidence type="ECO:0000256" key="6">
    <source>
        <dbReference type="ARBA" id="ARBA00023242"/>
    </source>
</evidence>
<comment type="caution">
    <text evidence="9">The sequence shown here is derived from an EMBL/GenBank/DDBJ whole genome shotgun (WGS) entry which is preliminary data.</text>
</comment>
<proteinExistence type="inferred from homology"/>
<dbReference type="Pfam" id="PF09496">
    <property type="entry name" value="CENP-O"/>
    <property type="match status" value="1"/>
</dbReference>
<keyword evidence="8" id="KW-0175">Coiled coil</keyword>
<protein>
    <recommendedName>
        <fullName evidence="4">Centromere protein O</fullName>
    </recommendedName>
</protein>
<keyword evidence="7" id="KW-0137">Centromere</keyword>
<keyword evidence="6" id="KW-0539">Nucleus</keyword>
<dbReference type="Proteomes" id="UP001066276">
    <property type="component" value="Chromosome 5"/>
</dbReference>
<comment type="similarity">
    <text evidence="3">Belongs to the CENP-O/MCM21 family.</text>
</comment>
<dbReference type="PANTHER" id="PTHR14582:SF1">
    <property type="entry name" value="CENTROMERE PROTEIN O"/>
    <property type="match status" value="1"/>
</dbReference>
<dbReference type="GO" id="GO:0031511">
    <property type="term" value="C:Mis6-Sim4 complex"/>
    <property type="evidence" value="ECO:0007669"/>
    <property type="project" value="TreeGrafter"/>
</dbReference>
<dbReference type="CDD" id="cd23836">
    <property type="entry name" value="DRWD-C_CENP-O"/>
    <property type="match status" value="1"/>
</dbReference>
<evidence type="ECO:0000256" key="1">
    <source>
        <dbReference type="ARBA" id="ARBA00004123"/>
    </source>
</evidence>
<dbReference type="EMBL" id="JANPWB010000009">
    <property type="protein sequence ID" value="KAJ1158163.1"/>
    <property type="molecule type" value="Genomic_DNA"/>
</dbReference>
<keyword evidence="10" id="KW-1185">Reference proteome</keyword>
<evidence type="ECO:0000256" key="4">
    <source>
        <dbReference type="ARBA" id="ARBA00016395"/>
    </source>
</evidence>
<evidence type="ECO:0000256" key="8">
    <source>
        <dbReference type="SAM" id="Coils"/>
    </source>
</evidence>
<evidence type="ECO:0000256" key="7">
    <source>
        <dbReference type="ARBA" id="ARBA00023328"/>
    </source>
</evidence>
<reference evidence="9" key="1">
    <citation type="journal article" date="2022" name="bioRxiv">
        <title>Sequencing and chromosome-scale assembly of the giantPleurodeles waltlgenome.</title>
        <authorList>
            <person name="Brown T."/>
            <person name="Elewa A."/>
            <person name="Iarovenko S."/>
            <person name="Subramanian E."/>
            <person name="Araus A.J."/>
            <person name="Petzold A."/>
            <person name="Susuki M."/>
            <person name="Suzuki K.-i.T."/>
            <person name="Hayashi T."/>
            <person name="Toyoda A."/>
            <person name="Oliveira C."/>
            <person name="Osipova E."/>
            <person name="Leigh N.D."/>
            <person name="Simon A."/>
            <person name="Yun M.H."/>
        </authorList>
    </citation>
    <scope>NUCLEOTIDE SEQUENCE</scope>
    <source>
        <strain evidence="9">20211129_DDA</strain>
        <tissue evidence="9">Liver</tissue>
    </source>
</reference>
<evidence type="ECO:0000256" key="2">
    <source>
        <dbReference type="ARBA" id="ARBA00004584"/>
    </source>
</evidence>
<feature type="coiled-coil region" evidence="8">
    <location>
        <begin position="16"/>
        <end position="60"/>
    </location>
</feature>
<name>A0AAV7S573_PLEWA</name>
<dbReference type="InterPro" id="IPR018464">
    <property type="entry name" value="CENP-O"/>
</dbReference>